<dbReference type="AlphaFoldDB" id="A0A2M9ZQM6"/>
<name>A0A2M9ZQM6_9LEPT</name>
<dbReference type="InterPro" id="IPR027602">
    <property type="entry name" value="PGA_system"/>
</dbReference>
<dbReference type="Proteomes" id="UP000231962">
    <property type="component" value="Unassembled WGS sequence"/>
</dbReference>
<dbReference type="EMBL" id="NPDZ01000002">
    <property type="protein sequence ID" value="PJZ74372.1"/>
    <property type="molecule type" value="Genomic_DNA"/>
</dbReference>
<evidence type="ECO:0000313" key="3">
    <source>
        <dbReference type="EMBL" id="PJZ74372.1"/>
    </source>
</evidence>
<dbReference type="NCBIfam" id="TIGR04332">
    <property type="entry name" value="gamma_Glu_sys"/>
    <property type="match status" value="1"/>
</dbReference>
<dbReference type="RefSeq" id="WP_100713104.1">
    <property type="nucleotide sequence ID" value="NZ_NPDY01000003.1"/>
</dbReference>
<dbReference type="Proteomes" id="UP000231990">
    <property type="component" value="Unassembled WGS sequence"/>
</dbReference>
<feature type="transmembrane region" description="Helical" evidence="1">
    <location>
        <begin position="339"/>
        <end position="356"/>
    </location>
</feature>
<feature type="transmembrane region" description="Helical" evidence="1">
    <location>
        <begin position="12"/>
        <end position="30"/>
    </location>
</feature>
<keyword evidence="1" id="KW-0472">Membrane</keyword>
<sequence length="372" mass="41013">MKAIYWKPGTASVHVYVLIAGISLIGLFLIENFKIDRKQPYYSQKMEAAKTADSAFALIRSIRLDQGKITDIEYDPARSGLIGSFLTPVTSNTGIITAKQTSVNPNFAALIVEMLRKAGVEEEGVVAIGLSGSFPALNICVYSAAKSLKLKVLSISSISSSQWGANDPDFLWIDMERELQKEKVFPYRSIAVSYGGVEDRALGISREGRLLLDGSVKRNHLPLIASESFTESIEERMRRFKEGAGNQRIQAYINVGGGSISVGTRAGKISFKPGLNVSLPPGAAKIDSVMTRFLLEDIPVIHLTEIEELAKKNGFPLQPKVIPKPGEGEIFSKEEYNRWFVFFVLAGILTLIFFLFRSRNVQSSEDWSGIPL</sequence>
<evidence type="ECO:0000313" key="2">
    <source>
        <dbReference type="EMBL" id="PJZ70536.1"/>
    </source>
</evidence>
<evidence type="ECO:0000313" key="4">
    <source>
        <dbReference type="Proteomes" id="UP000231962"/>
    </source>
</evidence>
<organism evidence="3 5">
    <name type="scientific">Leptospira perolatii</name>
    <dbReference type="NCBI Taxonomy" id="2023191"/>
    <lineage>
        <taxon>Bacteria</taxon>
        <taxon>Pseudomonadati</taxon>
        <taxon>Spirochaetota</taxon>
        <taxon>Spirochaetia</taxon>
        <taxon>Leptospirales</taxon>
        <taxon>Leptospiraceae</taxon>
        <taxon>Leptospira</taxon>
    </lineage>
</organism>
<reference evidence="4 5" key="1">
    <citation type="submission" date="2017-07" db="EMBL/GenBank/DDBJ databases">
        <title>Leptospira spp. isolated from tropical soils.</title>
        <authorList>
            <person name="Thibeaux R."/>
            <person name="Iraola G."/>
            <person name="Ferres I."/>
            <person name="Bierque E."/>
            <person name="Girault D."/>
            <person name="Soupe-Gilbert M.-E."/>
            <person name="Picardeau M."/>
            <person name="Goarant C."/>
        </authorList>
    </citation>
    <scope>NUCLEOTIDE SEQUENCE [LARGE SCALE GENOMIC DNA]</scope>
    <source>
        <strain evidence="3 5">FH1-B-B1</strain>
        <strain evidence="2 4">FH1-B-C1</strain>
    </source>
</reference>
<protein>
    <submittedName>
        <fullName evidence="3">Poly-gamma-glutamate system protein</fullName>
    </submittedName>
</protein>
<comment type="caution">
    <text evidence="3">The sequence shown here is derived from an EMBL/GenBank/DDBJ whole genome shotgun (WGS) entry which is preliminary data.</text>
</comment>
<keyword evidence="4" id="KW-1185">Reference proteome</keyword>
<keyword evidence="1" id="KW-0812">Transmembrane</keyword>
<evidence type="ECO:0000256" key="1">
    <source>
        <dbReference type="SAM" id="Phobius"/>
    </source>
</evidence>
<dbReference type="OrthoDB" id="6233025at2"/>
<gene>
    <name evidence="2" type="ORF">CH360_05990</name>
    <name evidence="3" type="ORF">CH373_05570</name>
</gene>
<dbReference type="EMBL" id="NPDY01000003">
    <property type="protein sequence ID" value="PJZ70536.1"/>
    <property type="molecule type" value="Genomic_DNA"/>
</dbReference>
<proteinExistence type="predicted"/>
<evidence type="ECO:0000313" key="5">
    <source>
        <dbReference type="Proteomes" id="UP000231990"/>
    </source>
</evidence>
<accession>A0A2M9ZQM6</accession>
<keyword evidence="1" id="KW-1133">Transmembrane helix</keyword>